<dbReference type="AlphaFoldDB" id="A0A3P9KVL8"/>
<dbReference type="PANTHER" id="PTHR46639">
    <property type="entry name" value="DIENCEPHALON/MESENCEPHALON HOMEOBOX PROTEIN 1"/>
    <property type="match status" value="1"/>
</dbReference>
<keyword evidence="3" id="KW-0217">Developmental protein</keyword>
<sequence>MQHYGVNGYSLHAMNSLSAMYNLHQQAAQQAQHAPDYRPSVHALTLAERLADIILEARYGSQHRKQRRSRTAFTAQQLETPFVQNDRPDCITFTGTVWFKNRRAKFRKKQRSLQKEQLQKQKESGEGGSEKEDASSSATVLPDPQLPQSCSSSSSSETAEGPGVRPVPLDMELNVTSAEHSGSESAMEDNATDKEDECKAPGQEMKCERALTPADASPGCKRLSPKPDSPSVSPSVTPSSSSSSSLTNTGPLSQTHSYSSSPLSLFRLQEQFRQHMAATNNLVHYPGFELTAPSSLPYLGMNVSMPPAPLGSLPCQSYYQSLSHHAQQVWNSPLLQASAAGGLSSHNSKTTSIENLRLRAKQHAASLGLDTLSN</sequence>
<evidence type="ECO:0000256" key="3">
    <source>
        <dbReference type="ARBA" id="ARBA00022473"/>
    </source>
</evidence>
<feature type="compositionally biased region" description="Low complexity" evidence="4">
    <location>
        <begin position="229"/>
        <end position="245"/>
    </location>
</feature>
<dbReference type="CDD" id="cd00086">
    <property type="entry name" value="homeodomain"/>
    <property type="match status" value="1"/>
</dbReference>
<reference evidence="6 7" key="2">
    <citation type="submission" date="2017-04" db="EMBL/GenBank/DDBJ databases">
        <title>CpG methylation of centromeres and impact of large insertions on vertebrate speciation.</title>
        <authorList>
            <person name="Ichikawa K."/>
            <person name="Yoshimura J."/>
            <person name="Morishita S."/>
        </authorList>
    </citation>
    <scope>NUCLEOTIDE SEQUENCE</scope>
    <source>
        <strain evidence="6 7">HNI</strain>
    </source>
</reference>
<dbReference type="Pfam" id="PF03826">
    <property type="entry name" value="OAR"/>
    <property type="match status" value="1"/>
</dbReference>
<evidence type="ECO:0000256" key="4">
    <source>
        <dbReference type="SAM" id="MobiDB-lite"/>
    </source>
</evidence>
<reference evidence="6" key="3">
    <citation type="submission" date="2025-08" db="UniProtKB">
        <authorList>
            <consortium name="Ensembl"/>
        </authorList>
    </citation>
    <scope>IDENTIFICATION</scope>
    <source>
        <strain evidence="6">HNI</strain>
    </source>
</reference>
<dbReference type="Ensembl" id="ENSORLT00020019606.1">
    <property type="protein sequence ID" value="ENSORLP00020012441.1"/>
    <property type="gene ID" value="ENSORLG00020013387.1"/>
</dbReference>
<dbReference type="PROSITE" id="PS50803">
    <property type="entry name" value="OAR"/>
    <property type="match status" value="1"/>
</dbReference>
<reference key="1">
    <citation type="journal article" date="2007" name="Nature">
        <title>The medaka draft genome and insights into vertebrate genome evolution.</title>
        <authorList>
            <person name="Kasahara M."/>
            <person name="Naruse K."/>
            <person name="Sasaki S."/>
            <person name="Nakatani Y."/>
            <person name="Qu W."/>
            <person name="Ahsan B."/>
            <person name="Yamada T."/>
            <person name="Nagayasu Y."/>
            <person name="Doi K."/>
            <person name="Kasai Y."/>
            <person name="Jindo T."/>
            <person name="Kobayashi D."/>
            <person name="Shimada A."/>
            <person name="Toyoda A."/>
            <person name="Kuroki Y."/>
            <person name="Fujiyama A."/>
            <person name="Sasaki T."/>
            <person name="Shimizu A."/>
            <person name="Asakawa S."/>
            <person name="Shimizu N."/>
            <person name="Hashimoto S."/>
            <person name="Yang J."/>
            <person name="Lee Y."/>
            <person name="Matsushima K."/>
            <person name="Sugano S."/>
            <person name="Sakaizumi M."/>
            <person name="Narita T."/>
            <person name="Ohishi K."/>
            <person name="Haga S."/>
            <person name="Ohta F."/>
            <person name="Nomoto H."/>
            <person name="Nogata K."/>
            <person name="Morishita T."/>
            <person name="Endo T."/>
            <person name="Shin-I T."/>
            <person name="Takeda H."/>
            <person name="Morishita S."/>
            <person name="Kohara Y."/>
        </authorList>
    </citation>
    <scope>NUCLEOTIDE SEQUENCE [LARGE SCALE GENOMIC DNA]</scope>
    <source>
        <strain>Hd-rR</strain>
    </source>
</reference>
<comment type="similarity">
    <text evidence="2">Belongs to the paired homeobox family.</text>
</comment>
<feature type="compositionally biased region" description="Basic and acidic residues" evidence="4">
    <location>
        <begin position="113"/>
        <end position="134"/>
    </location>
</feature>
<feature type="compositionally biased region" description="Polar residues" evidence="4">
    <location>
        <begin position="174"/>
        <end position="184"/>
    </location>
</feature>
<dbReference type="GO" id="GO:0003677">
    <property type="term" value="F:DNA binding"/>
    <property type="evidence" value="ECO:0007669"/>
    <property type="project" value="InterPro"/>
</dbReference>
<evidence type="ECO:0000256" key="1">
    <source>
        <dbReference type="ARBA" id="ARBA00004123"/>
    </source>
</evidence>
<dbReference type="PANTHER" id="PTHR46639:SF3">
    <property type="entry name" value="DIENCEPHALON_MESENCEPHALON HOMEOBOX PROTEIN 1-A-RELATED"/>
    <property type="match status" value="1"/>
</dbReference>
<feature type="compositionally biased region" description="Basic and acidic residues" evidence="4">
    <location>
        <begin position="191"/>
        <end position="209"/>
    </location>
</feature>
<evidence type="ECO:0000256" key="2">
    <source>
        <dbReference type="ARBA" id="ARBA00005733"/>
    </source>
</evidence>
<feature type="domain" description="OAR" evidence="5">
    <location>
        <begin position="351"/>
        <end position="364"/>
    </location>
</feature>
<evidence type="ECO:0000313" key="7">
    <source>
        <dbReference type="Proteomes" id="UP000265180"/>
    </source>
</evidence>
<evidence type="ECO:0000313" key="6">
    <source>
        <dbReference type="Ensembl" id="ENSORLP00020012441.1"/>
    </source>
</evidence>
<organism evidence="6 7">
    <name type="scientific">Oryzias latipes</name>
    <name type="common">Japanese rice fish</name>
    <name type="synonym">Japanese killifish</name>
    <dbReference type="NCBI Taxonomy" id="8090"/>
    <lineage>
        <taxon>Eukaryota</taxon>
        <taxon>Metazoa</taxon>
        <taxon>Chordata</taxon>
        <taxon>Craniata</taxon>
        <taxon>Vertebrata</taxon>
        <taxon>Euteleostomi</taxon>
        <taxon>Actinopterygii</taxon>
        <taxon>Neopterygii</taxon>
        <taxon>Teleostei</taxon>
        <taxon>Neoteleostei</taxon>
        <taxon>Acanthomorphata</taxon>
        <taxon>Ovalentaria</taxon>
        <taxon>Atherinomorphae</taxon>
        <taxon>Beloniformes</taxon>
        <taxon>Adrianichthyidae</taxon>
        <taxon>Oryziinae</taxon>
        <taxon>Oryzias</taxon>
    </lineage>
</organism>
<comment type="subcellular location">
    <subcellularLocation>
        <location evidence="1">Nucleus</location>
    </subcellularLocation>
</comment>
<evidence type="ECO:0000259" key="5">
    <source>
        <dbReference type="PROSITE" id="PS50803"/>
    </source>
</evidence>
<dbReference type="InterPro" id="IPR001356">
    <property type="entry name" value="HD"/>
</dbReference>
<protein>
    <submittedName>
        <fullName evidence="6">Diencephalon/mesencephalon homeobox protein 1-A</fullName>
    </submittedName>
</protein>
<dbReference type="SUPFAM" id="SSF46689">
    <property type="entry name" value="Homeodomain-like"/>
    <property type="match status" value="1"/>
</dbReference>
<feature type="compositionally biased region" description="Polar residues" evidence="4">
    <location>
        <begin position="246"/>
        <end position="259"/>
    </location>
</feature>
<name>A0A3P9KVL8_ORYLA</name>
<reference evidence="6" key="4">
    <citation type="submission" date="2025-09" db="UniProtKB">
        <authorList>
            <consortium name="Ensembl"/>
        </authorList>
    </citation>
    <scope>IDENTIFICATION</scope>
    <source>
        <strain evidence="6">HNI</strain>
    </source>
</reference>
<dbReference type="InterPro" id="IPR003654">
    <property type="entry name" value="OAR_dom"/>
</dbReference>
<accession>A0A3P9KVL8</accession>
<dbReference type="InterPro" id="IPR052488">
    <property type="entry name" value="DMBX_homeobox"/>
</dbReference>
<dbReference type="GO" id="GO:0005634">
    <property type="term" value="C:nucleus"/>
    <property type="evidence" value="ECO:0007669"/>
    <property type="project" value="UniProtKB-SubCell"/>
</dbReference>
<proteinExistence type="inferred from homology"/>
<dbReference type="InterPro" id="IPR009057">
    <property type="entry name" value="Homeodomain-like_sf"/>
</dbReference>
<dbReference type="Proteomes" id="UP000265180">
    <property type="component" value="Chromosome 17"/>
</dbReference>
<feature type="region of interest" description="Disordered" evidence="4">
    <location>
        <begin position="109"/>
        <end position="259"/>
    </location>
</feature>